<evidence type="ECO:0000313" key="5">
    <source>
        <dbReference type="Proteomes" id="UP001329915"/>
    </source>
</evidence>
<feature type="region of interest" description="Disordered" evidence="3">
    <location>
        <begin position="28"/>
        <end position="50"/>
    </location>
</feature>
<dbReference type="InterPro" id="IPR018470">
    <property type="entry name" value="Metal-bd_Tp34-typ"/>
</dbReference>
<evidence type="ECO:0000313" key="4">
    <source>
        <dbReference type="EMBL" id="WRO21183.1"/>
    </source>
</evidence>
<organism evidence="4 5">
    <name type="scientific">Metallumcola ferriviriculae</name>
    <dbReference type="NCBI Taxonomy" id="3039180"/>
    <lineage>
        <taxon>Bacteria</taxon>
        <taxon>Bacillati</taxon>
        <taxon>Bacillota</taxon>
        <taxon>Clostridia</taxon>
        <taxon>Neomoorellales</taxon>
        <taxon>Desulfitibacteraceae</taxon>
        <taxon>Metallumcola</taxon>
    </lineage>
</organism>
<keyword evidence="5" id="KW-1185">Reference proteome</keyword>
<dbReference type="Gene3D" id="2.60.40.2480">
    <property type="entry name" value="Periplasmic metal-binding protein Tp34-type"/>
    <property type="match status" value="1"/>
</dbReference>
<reference evidence="4 5" key="1">
    <citation type="submission" date="2023-04" db="EMBL/GenBank/DDBJ databases">
        <authorList>
            <person name="Hsu D."/>
        </authorList>
    </citation>
    <scope>NUCLEOTIDE SEQUENCE [LARGE SCALE GENOMIC DNA]</scope>
    <source>
        <strain evidence="4 5">MK1</strain>
    </source>
</reference>
<evidence type="ECO:0000256" key="1">
    <source>
        <dbReference type="ARBA" id="ARBA00010013"/>
    </source>
</evidence>
<comment type="similarity">
    <text evidence="1">Belongs to the UPF0423 family.</text>
</comment>
<sequence>MKRKMYLIIAILTVGMLLIAGCGGSQGVSSDGQPPGSGGDQAADPNGFKEYPIGDEVQVEGMNIAAVYFQPSAMEPKDKAGIPIEEADIHIEADIAALKDNPRGFGFGEFVPYLTVKYKMENLDTSEVREGSFMPMNAADGPHYGANIQMLGAGKYRLSYIISAPTDYLLHADEVTGVPESTWWKKPITVDWEFNFIPRKW</sequence>
<accession>A0AAU0UKQ9</accession>
<evidence type="ECO:0000256" key="3">
    <source>
        <dbReference type="SAM" id="MobiDB-lite"/>
    </source>
</evidence>
<dbReference type="Proteomes" id="UP001329915">
    <property type="component" value="Chromosome"/>
</dbReference>
<dbReference type="KEGG" id="dbc:MFMK1_000979"/>
<dbReference type="PROSITE" id="PS51257">
    <property type="entry name" value="PROKAR_LIPOPROTEIN"/>
    <property type="match status" value="1"/>
</dbReference>
<keyword evidence="2" id="KW-0732">Signal</keyword>
<name>A0AAU0UKQ9_9FIRM</name>
<dbReference type="AlphaFoldDB" id="A0AAU0UKQ9"/>
<dbReference type="Pfam" id="PF10634">
    <property type="entry name" value="Iron_transport"/>
    <property type="match status" value="1"/>
</dbReference>
<proteinExistence type="inferred from homology"/>
<evidence type="ECO:0000256" key="2">
    <source>
        <dbReference type="ARBA" id="ARBA00022729"/>
    </source>
</evidence>
<dbReference type="EMBL" id="CP121694">
    <property type="protein sequence ID" value="WRO21183.1"/>
    <property type="molecule type" value="Genomic_DNA"/>
</dbReference>
<dbReference type="RefSeq" id="WP_366924039.1">
    <property type="nucleotide sequence ID" value="NZ_CP121694.1"/>
</dbReference>
<protein>
    <submittedName>
        <fullName evidence="4">Iron transporter</fullName>
    </submittedName>
</protein>
<dbReference type="InterPro" id="IPR038482">
    <property type="entry name" value="Tp34-type_sf"/>
</dbReference>
<gene>
    <name evidence="4" type="ORF">MFMK1_000979</name>
</gene>